<sequence>MEKAIYYSIRSGLNSAWYMRNAHQRRALMFILVFVLLLALWVVSSDSTAKGATLIYHQMSEPSWMQLVADVPTFHVMAVADNDDFNEAAFKGSPNNANVAAPGGGGGEKKKQRVSAFAEATLHVTVEGGGGRGVLRSSSSKPRFSIEWKSVNILKSGYVHDGRGLELSTLQFWNGARLFSCDDHTGIVYEIVLEEGLAPRLVPRHILSDGDGRSSTGMRCEWCTTKGDFMMIGSTGHPWIHEKTGAVVNHHPLWVKMISPLGVVKHIDWAAPYEKMRAAMGIGDTGYLIHECGLWSTKWNRWYFIPRHVSNTPYRPGDEHQHGSTAIIIADASFKKIVVSPLQSTANPTAGVTDCKFVPNGRDREIIVIKTDESKATWTTPTPTTPTPIKGDKNKKKKSSGEDPNIASSSSSGGFQSYISIINTDGEVLMEDMPMPAGWKFEGVELRPIIHSEG</sequence>
<dbReference type="Proteomes" id="UP000051952">
    <property type="component" value="Unassembled WGS sequence"/>
</dbReference>
<dbReference type="PANTHER" id="PTHR13023">
    <property type="entry name" value="APYRASE"/>
    <property type="match status" value="1"/>
</dbReference>
<dbReference type="GO" id="GO:0045134">
    <property type="term" value="F:UDP phosphatase activity"/>
    <property type="evidence" value="ECO:0007669"/>
    <property type="project" value="TreeGrafter"/>
</dbReference>
<evidence type="ECO:0000256" key="6">
    <source>
        <dbReference type="PIRSR" id="PIRSR609283-1"/>
    </source>
</evidence>
<evidence type="ECO:0000256" key="2">
    <source>
        <dbReference type="ARBA" id="ARBA00022723"/>
    </source>
</evidence>
<protein>
    <submittedName>
        <fullName evidence="8">Apyrase-like protein, putative</fullName>
    </submittedName>
</protein>
<keyword evidence="3" id="KW-0378">Hydrolase</keyword>
<name>A0A0S4JUI2_BODSA</name>
<dbReference type="SUPFAM" id="SSF101887">
    <property type="entry name" value="Apyrase"/>
    <property type="match status" value="1"/>
</dbReference>
<evidence type="ECO:0000313" key="8">
    <source>
        <dbReference type="EMBL" id="CUG93953.1"/>
    </source>
</evidence>
<comment type="similarity">
    <text evidence="5">Belongs to the apyrase family.</text>
</comment>
<keyword evidence="9" id="KW-1185">Reference proteome</keyword>
<feature type="binding site" evidence="6">
    <location>
        <position position="168"/>
    </location>
    <ligand>
        <name>Ca(2+)</name>
        <dbReference type="ChEBI" id="CHEBI:29108"/>
    </ligand>
</feature>
<dbReference type="OMA" id="QRIRTIP"/>
<feature type="binding site" evidence="6">
    <location>
        <position position="291"/>
    </location>
    <ligand>
        <name>Ca(2+)</name>
        <dbReference type="ChEBI" id="CHEBI:29108"/>
    </ligand>
</feature>
<accession>A0A0S4JUI2</accession>
<comment type="cofactor">
    <cofactor evidence="1 6">
        <name>Ca(2+)</name>
        <dbReference type="ChEBI" id="CHEBI:29108"/>
    </cofactor>
</comment>
<evidence type="ECO:0000256" key="3">
    <source>
        <dbReference type="ARBA" id="ARBA00022801"/>
    </source>
</evidence>
<dbReference type="EMBL" id="CYKH01002211">
    <property type="protein sequence ID" value="CUG93953.1"/>
    <property type="molecule type" value="Genomic_DNA"/>
</dbReference>
<dbReference type="AlphaFoldDB" id="A0A0S4JUI2"/>
<dbReference type="InterPro" id="IPR036258">
    <property type="entry name" value="Apyrase_sf"/>
</dbReference>
<reference evidence="9" key="1">
    <citation type="submission" date="2015-09" db="EMBL/GenBank/DDBJ databases">
        <authorList>
            <consortium name="Pathogen Informatics"/>
        </authorList>
    </citation>
    <scope>NUCLEOTIDE SEQUENCE [LARGE SCALE GENOMIC DNA]</scope>
    <source>
        <strain evidence="9">Lake Konstanz</strain>
    </source>
</reference>
<dbReference type="PANTHER" id="PTHR13023:SF3">
    <property type="entry name" value="SOLUBLE CALCIUM-ACTIVATED NUCLEOTIDASE 1"/>
    <property type="match status" value="1"/>
</dbReference>
<dbReference type="GO" id="GO:0004382">
    <property type="term" value="F:GDP phosphatase activity"/>
    <property type="evidence" value="ECO:0007669"/>
    <property type="project" value="TreeGrafter"/>
</dbReference>
<gene>
    <name evidence="8" type="ORF">BSAL_45840</name>
</gene>
<evidence type="ECO:0000256" key="5">
    <source>
        <dbReference type="ARBA" id="ARBA00025738"/>
    </source>
</evidence>
<dbReference type="Pfam" id="PF06079">
    <property type="entry name" value="Apyrase"/>
    <property type="match status" value="1"/>
</dbReference>
<keyword evidence="4 6" id="KW-0106">Calcium</keyword>
<dbReference type="GO" id="GO:0030166">
    <property type="term" value="P:proteoglycan biosynthetic process"/>
    <property type="evidence" value="ECO:0007669"/>
    <property type="project" value="TreeGrafter"/>
</dbReference>
<dbReference type="OrthoDB" id="25028at2759"/>
<proteinExistence type="inferred from homology"/>
<evidence type="ECO:0000256" key="7">
    <source>
        <dbReference type="SAM" id="MobiDB-lite"/>
    </source>
</evidence>
<feature type="region of interest" description="Disordered" evidence="7">
    <location>
        <begin position="372"/>
        <end position="412"/>
    </location>
</feature>
<keyword evidence="2 6" id="KW-0479">Metal-binding</keyword>
<dbReference type="InterPro" id="IPR009283">
    <property type="entry name" value="Apyrase"/>
</dbReference>
<dbReference type="Gene3D" id="2.120.10.100">
    <property type="entry name" value="Apyrase"/>
    <property type="match status" value="1"/>
</dbReference>
<organism evidence="8 9">
    <name type="scientific">Bodo saltans</name>
    <name type="common">Flagellated protozoan</name>
    <dbReference type="NCBI Taxonomy" id="75058"/>
    <lineage>
        <taxon>Eukaryota</taxon>
        <taxon>Discoba</taxon>
        <taxon>Euglenozoa</taxon>
        <taxon>Kinetoplastea</taxon>
        <taxon>Metakinetoplastina</taxon>
        <taxon>Eubodonida</taxon>
        <taxon>Bodonidae</taxon>
        <taxon>Bodo</taxon>
    </lineage>
</organism>
<dbReference type="VEuPathDB" id="TriTrypDB:BSAL_45840"/>
<evidence type="ECO:0000256" key="4">
    <source>
        <dbReference type="ARBA" id="ARBA00022837"/>
    </source>
</evidence>
<dbReference type="GO" id="GO:0005509">
    <property type="term" value="F:calcium ion binding"/>
    <property type="evidence" value="ECO:0007669"/>
    <property type="project" value="InterPro"/>
</dbReference>
<evidence type="ECO:0000313" key="9">
    <source>
        <dbReference type="Proteomes" id="UP000051952"/>
    </source>
</evidence>
<feature type="binding site" evidence="6">
    <location>
        <position position="221"/>
    </location>
    <ligand>
        <name>Ca(2+)</name>
        <dbReference type="ChEBI" id="CHEBI:29108"/>
    </ligand>
</feature>
<evidence type="ECO:0000256" key="1">
    <source>
        <dbReference type="ARBA" id="ARBA00001913"/>
    </source>
</evidence>